<evidence type="ECO:0000256" key="1">
    <source>
        <dbReference type="ARBA" id="ARBA00022614"/>
    </source>
</evidence>
<dbReference type="InterPro" id="IPR058192">
    <property type="entry name" value="WHD_ROQ1-like"/>
</dbReference>
<dbReference type="SUPFAM" id="SSF46785">
    <property type="entry name" value="Winged helix' DNA-binding domain"/>
    <property type="match status" value="1"/>
</dbReference>
<name>A0ABQ7LBP1_BRACM</name>
<dbReference type="InterPro" id="IPR027417">
    <property type="entry name" value="P-loop_NTPase"/>
</dbReference>
<dbReference type="InterPro" id="IPR036390">
    <property type="entry name" value="WH_DNA-bd_sf"/>
</dbReference>
<feature type="domain" description="AAA+ ATPase" evidence="5">
    <location>
        <begin position="44"/>
        <end position="193"/>
    </location>
</feature>
<dbReference type="InterPro" id="IPR011713">
    <property type="entry name" value="Leu-rich_rpt_3"/>
</dbReference>
<feature type="region of interest" description="Disordered" evidence="4">
    <location>
        <begin position="921"/>
        <end position="947"/>
    </location>
</feature>
<keyword evidence="7" id="KW-1185">Reference proteome</keyword>
<proteinExistence type="predicted"/>
<dbReference type="Proteomes" id="UP000823674">
    <property type="component" value="Chromosome A09"/>
</dbReference>
<evidence type="ECO:0000313" key="7">
    <source>
        <dbReference type="Proteomes" id="UP000823674"/>
    </source>
</evidence>
<organism evidence="6 7">
    <name type="scientific">Brassica rapa subsp. trilocularis</name>
    <dbReference type="NCBI Taxonomy" id="1813537"/>
    <lineage>
        <taxon>Eukaryota</taxon>
        <taxon>Viridiplantae</taxon>
        <taxon>Streptophyta</taxon>
        <taxon>Embryophyta</taxon>
        <taxon>Tracheophyta</taxon>
        <taxon>Spermatophyta</taxon>
        <taxon>Magnoliopsida</taxon>
        <taxon>eudicotyledons</taxon>
        <taxon>Gunneridae</taxon>
        <taxon>Pentapetalae</taxon>
        <taxon>rosids</taxon>
        <taxon>malvids</taxon>
        <taxon>Brassicales</taxon>
        <taxon>Brassicaceae</taxon>
        <taxon>Brassiceae</taxon>
        <taxon>Brassica</taxon>
    </lineage>
</organism>
<feature type="region of interest" description="Disordered" evidence="4">
    <location>
        <begin position="961"/>
        <end position="984"/>
    </location>
</feature>
<gene>
    <name evidence="6" type="primary">A09g503260.1_BraROA</name>
    <name evidence="6" type="ORF">IGI04_034490</name>
</gene>
<dbReference type="InterPro" id="IPR003593">
    <property type="entry name" value="AAA+_ATPase"/>
</dbReference>
<keyword evidence="2" id="KW-0677">Repeat</keyword>
<dbReference type="Gene3D" id="3.40.50.300">
    <property type="entry name" value="P-loop containing nucleotide triphosphate hydrolases"/>
    <property type="match status" value="1"/>
</dbReference>
<accession>A0ABQ7LBP1</accession>
<dbReference type="SMART" id="SM00382">
    <property type="entry name" value="AAA"/>
    <property type="match status" value="1"/>
</dbReference>
<dbReference type="PANTHER" id="PTHR11017">
    <property type="entry name" value="LEUCINE-RICH REPEAT-CONTAINING PROTEIN"/>
    <property type="match status" value="1"/>
</dbReference>
<evidence type="ECO:0000256" key="2">
    <source>
        <dbReference type="ARBA" id="ARBA00022737"/>
    </source>
</evidence>
<dbReference type="Pfam" id="PF07725">
    <property type="entry name" value="LRR_3"/>
    <property type="match status" value="1"/>
</dbReference>
<dbReference type="Gene3D" id="1.10.8.430">
    <property type="entry name" value="Helical domain of apoptotic protease-activating factors"/>
    <property type="match status" value="1"/>
</dbReference>
<dbReference type="Pfam" id="PF23282">
    <property type="entry name" value="WHD_ROQ1"/>
    <property type="match status" value="1"/>
</dbReference>
<comment type="caution">
    <text evidence="6">The sequence shown here is derived from an EMBL/GenBank/DDBJ whole genome shotgun (WGS) entry which is preliminary data.</text>
</comment>
<evidence type="ECO:0000256" key="4">
    <source>
        <dbReference type="SAM" id="MobiDB-lite"/>
    </source>
</evidence>
<dbReference type="EMBL" id="JADBGQ010000008">
    <property type="protein sequence ID" value="KAG5383020.1"/>
    <property type="molecule type" value="Genomic_DNA"/>
</dbReference>
<reference evidence="6 7" key="1">
    <citation type="submission" date="2021-03" db="EMBL/GenBank/DDBJ databases">
        <authorList>
            <person name="King G.J."/>
            <person name="Bancroft I."/>
            <person name="Baten A."/>
            <person name="Bloomfield J."/>
            <person name="Borpatragohain P."/>
            <person name="He Z."/>
            <person name="Irish N."/>
            <person name="Irwin J."/>
            <person name="Liu K."/>
            <person name="Mauleon R.P."/>
            <person name="Moore J."/>
            <person name="Morris R."/>
            <person name="Ostergaard L."/>
            <person name="Wang B."/>
            <person name="Wells R."/>
        </authorList>
    </citation>
    <scope>NUCLEOTIDE SEQUENCE [LARGE SCALE GENOMIC DNA]</scope>
    <source>
        <strain evidence="6">R-o-18</strain>
        <tissue evidence="6">Leaf</tissue>
    </source>
</reference>
<feature type="region of interest" description="Disordered" evidence="4">
    <location>
        <begin position="887"/>
        <end position="907"/>
    </location>
</feature>
<evidence type="ECO:0000259" key="5">
    <source>
        <dbReference type="SMART" id="SM00382"/>
    </source>
</evidence>
<keyword evidence="1" id="KW-0433">Leucine-rich repeat</keyword>
<dbReference type="Pfam" id="PF00931">
    <property type="entry name" value="NB-ARC"/>
    <property type="match status" value="1"/>
</dbReference>
<sequence length="1155" mass="131835">MITTIAKDVLNKLNATPSRDFEDLVGIESHIARMKTLLCLESQEVRLVGIWGPAGIGKTTIARALYNQFHENFKLSIFMENVSESYGGTNLDSYGLKLGLQQRFLSKLLDQHGLRIRHLGAIKERLKNQKVLAVLDDVNNIEQLQALAKETQWFGNKSRIIVTTRNKQLLISHNISHVYKVPFPSREEALAIFCQHAFRECYPSDDFKDIAIEFATLAGHLPLGLRVLGSFMRGKSKEEWEVSLPTLKTRLTGEIEKLLKVGYEGLHKDDKALFLHIACLFNGHHETYVKQMVVANSDLDVSFGLKVLADQSLIQIYVDGKVVMHSLLRQLGREVVREQSVDEPGKRQFLMSAREICGVLSNNTGTDSVLGMSVDMCDLNEDFYINEKAFENMRNLLYIRIYRSNDANPNKMKLPDDGLSYLPQLRLLQWDAYPHMFLPSRFRTECLVELSMSHSKLKTLWGDNAQPLRNLKNMNLSNSPNLESFPNLLEATKLERLDLSWCESLVELPSSIQNLHKLSLLEMSCCTSLEILPTNINLASLSRLHFRNCLRLKTFPEISTNLNYLKIKGTAITEVPPSVKSWRRIEEICMESTEVRILINLPYILDTLCLRGNTKLVAIANYLIRLRRLRMIDISFCVSLVYLPKLPYSVRYLTAFNCETLQRLHGPFRNPSIRLKFTNCLKLDHNAQEMIHQSVFDVVILPGGQVPAYFTHRYNGNSGFYHFTFDGSVSFYSFKVCLVLAAGTRFESCHTSFYTSFRGDPIKKYYTYMLNQPQLKVDHICMFECVLPPDYDGPPYLGTRPSTTKLFKFDFNCNYGCKVLECGVLFLKARKSLIAAKRAESSSTCPRPAKRSKAQVYWSTTWSSWRHLEAFGAQKGVFRVVIGRARHGSDQSGATPPSRSDLPIGATLPERQGEVARVFITRRRENEPGATSRSDTARSLPKPGATLPERQGEVARVFITRRRENEPGATSRSDTARSLPKPGATYRSDGLRSLRVLFLLELVISQGPFATKKRIIFVLRKNHQKPLESHLFESIDQFIIEILCSYLFPVFLYMINLKSNMGLRGIMEITNEHSSRHRVCLGLCPSLSSKLDHPRSNPYIHEFSFPIVKKFKNSSKSLVALRLSDYLHSRCFDISQNWFDNHLYYNICLRSLENS</sequence>
<dbReference type="InterPro" id="IPR002182">
    <property type="entry name" value="NB-ARC"/>
</dbReference>
<dbReference type="PRINTS" id="PR00364">
    <property type="entry name" value="DISEASERSIST"/>
</dbReference>
<keyword evidence="3" id="KW-0520">NAD</keyword>
<evidence type="ECO:0000313" key="6">
    <source>
        <dbReference type="EMBL" id="KAG5383020.1"/>
    </source>
</evidence>
<dbReference type="InterPro" id="IPR044974">
    <property type="entry name" value="Disease_R_plants"/>
</dbReference>
<dbReference type="SUPFAM" id="SSF52058">
    <property type="entry name" value="L domain-like"/>
    <property type="match status" value="1"/>
</dbReference>
<dbReference type="InterPro" id="IPR032675">
    <property type="entry name" value="LRR_dom_sf"/>
</dbReference>
<dbReference type="Gene3D" id="3.80.10.10">
    <property type="entry name" value="Ribonuclease Inhibitor"/>
    <property type="match status" value="1"/>
</dbReference>
<protein>
    <recommendedName>
        <fullName evidence="5">AAA+ ATPase domain-containing protein</fullName>
    </recommendedName>
</protein>
<evidence type="ECO:0000256" key="3">
    <source>
        <dbReference type="ARBA" id="ARBA00023027"/>
    </source>
</evidence>
<dbReference type="InterPro" id="IPR042197">
    <property type="entry name" value="Apaf_helical"/>
</dbReference>
<dbReference type="PANTHER" id="PTHR11017:SF241">
    <property type="entry name" value="AAA+ ATPASE DOMAIN-CONTAINING PROTEIN"/>
    <property type="match status" value="1"/>
</dbReference>
<dbReference type="SUPFAM" id="SSF52540">
    <property type="entry name" value="P-loop containing nucleoside triphosphate hydrolases"/>
    <property type="match status" value="1"/>
</dbReference>